<gene>
    <name evidence="2" type="ORF">NKR23_g4498</name>
</gene>
<evidence type="ECO:0000313" key="3">
    <source>
        <dbReference type="Proteomes" id="UP001174694"/>
    </source>
</evidence>
<feature type="region of interest" description="Disordered" evidence="1">
    <location>
        <begin position="27"/>
        <end position="161"/>
    </location>
</feature>
<comment type="caution">
    <text evidence="2">The sequence shown here is derived from an EMBL/GenBank/DDBJ whole genome shotgun (WGS) entry which is preliminary data.</text>
</comment>
<evidence type="ECO:0000313" key="2">
    <source>
        <dbReference type="EMBL" id="KAJ9148984.1"/>
    </source>
</evidence>
<dbReference type="AlphaFoldDB" id="A0AA38VFM6"/>
<dbReference type="Proteomes" id="UP001174694">
    <property type="component" value="Unassembled WGS sequence"/>
</dbReference>
<sequence length="161" mass="17659">MINGEPLAWWGLSDDTVLEPAEIIEFDAERPTRDMMTSRSVPSTPQFDLPPRRPRTASTFPPYQERRTEDAPSRGCQFEIGDGHTLSPSSSASPGTISPRQPKKPCLIPDQLPMEGRDSSPRRRSSSQQVRFSSGRRPQADQGASRAIYFPSGDGGTDGVA</sequence>
<organism evidence="2 3">
    <name type="scientific">Pleurostoma richardsiae</name>
    <dbReference type="NCBI Taxonomy" id="41990"/>
    <lineage>
        <taxon>Eukaryota</taxon>
        <taxon>Fungi</taxon>
        <taxon>Dikarya</taxon>
        <taxon>Ascomycota</taxon>
        <taxon>Pezizomycotina</taxon>
        <taxon>Sordariomycetes</taxon>
        <taxon>Sordariomycetidae</taxon>
        <taxon>Calosphaeriales</taxon>
        <taxon>Pleurostomataceae</taxon>
        <taxon>Pleurostoma</taxon>
    </lineage>
</organism>
<reference evidence="2" key="1">
    <citation type="submission" date="2022-07" db="EMBL/GenBank/DDBJ databases">
        <title>Fungi with potential for degradation of polypropylene.</title>
        <authorList>
            <person name="Gostincar C."/>
        </authorList>
    </citation>
    <scope>NUCLEOTIDE SEQUENCE</scope>
    <source>
        <strain evidence="2">EXF-13308</strain>
    </source>
</reference>
<name>A0AA38VFM6_9PEZI</name>
<keyword evidence="3" id="KW-1185">Reference proteome</keyword>
<feature type="compositionally biased region" description="Low complexity" evidence="1">
    <location>
        <begin position="87"/>
        <end position="99"/>
    </location>
</feature>
<feature type="compositionally biased region" description="Low complexity" evidence="1">
    <location>
        <begin position="126"/>
        <end position="137"/>
    </location>
</feature>
<dbReference type="EMBL" id="JANBVO010000011">
    <property type="protein sequence ID" value="KAJ9148984.1"/>
    <property type="molecule type" value="Genomic_DNA"/>
</dbReference>
<evidence type="ECO:0000256" key="1">
    <source>
        <dbReference type="SAM" id="MobiDB-lite"/>
    </source>
</evidence>
<accession>A0AA38VFM6</accession>
<protein>
    <submittedName>
        <fullName evidence="2">Uncharacterized protein</fullName>
    </submittedName>
</protein>
<feature type="compositionally biased region" description="Polar residues" evidence="1">
    <location>
        <begin position="35"/>
        <end position="46"/>
    </location>
</feature>
<proteinExistence type="predicted"/>